<accession>A0A6A6BIC0</accession>
<evidence type="ECO:0000313" key="6">
    <source>
        <dbReference type="EMBL" id="KAF2143746.1"/>
    </source>
</evidence>
<dbReference type="OrthoDB" id="48317at2759"/>
<organism evidence="6 7">
    <name type="scientific">Aplosporella prunicola CBS 121167</name>
    <dbReference type="NCBI Taxonomy" id="1176127"/>
    <lineage>
        <taxon>Eukaryota</taxon>
        <taxon>Fungi</taxon>
        <taxon>Dikarya</taxon>
        <taxon>Ascomycota</taxon>
        <taxon>Pezizomycotina</taxon>
        <taxon>Dothideomycetes</taxon>
        <taxon>Dothideomycetes incertae sedis</taxon>
        <taxon>Botryosphaeriales</taxon>
        <taxon>Aplosporellaceae</taxon>
        <taxon>Aplosporella</taxon>
    </lineage>
</organism>
<evidence type="ECO:0000256" key="1">
    <source>
        <dbReference type="ARBA" id="ARBA00022857"/>
    </source>
</evidence>
<sequence length="332" mass="35662">MASTSIPQTMKGVIIEKTGGTDVLQYRTDLPVPQPKDGEVLVKNDFIGINYIDTYFRSGLYPAPSFPYILGREASGTIIATGGGSSSNLKEGERIAWMATGAYAEYSAVPTQHAARIPSGVSSEVAAASLLQGLTALTLIREAHRVEAGDWVLVHAAAGGVGLWLCQLLKAVGARTVGTASSPEKMELARRNGAEVLVDYSKEDVIAKVKEVTGGKGVVAVFDGVGKSTFDASMECLARKGSMVSFGNASGAVPPVTIARLSAKNAKLLRPTLFNYLSTPEEFEHYTQELFRFITYDKLDVRIHDVYPLQDVARAHQDLEGRRTTGKLLLKP</sequence>
<dbReference type="InterPro" id="IPR047618">
    <property type="entry name" value="QOR-like"/>
</dbReference>
<protein>
    <recommendedName>
        <fullName evidence="4">Probable quinone oxidoreductase</fullName>
    </recommendedName>
    <alternativeName>
        <fullName evidence="3">NADPH:quinone reductase</fullName>
    </alternativeName>
</protein>
<dbReference type="Pfam" id="PF08240">
    <property type="entry name" value="ADH_N"/>
    <property type="match status" value="1"/>
</dbReference>
<keyword evidence="7" id="KW-1185">Reference proteome</keyword>
<dbReference type="Gene3D" id="3.90.180.10">
    <property type="entry name" value="Medium-chain alcohol dehydrogenases, catalytic domain"/>
    <property type="match status" value="1"/>
</dbReference>
<dbReference type="Proteomes" id="UP000799438">
    <property type="component" value="Unassembled WGS sequence"/>
</dbReference>
<dbReference type="FunFam" id="3.40.50.720:FF:000053">
    <property type="entry name" value="Quinone oxidoreductase 1"/>
    <property type="match status" value="1"/>
</dbReference>
<dbReference type="InterPro" id="IPR002364">
    <property type="entry name" value="Quin_OxRdtase/zeta-crystal_CS"/>
</dbReference>
<name>A0A6A6BIC0_9PEZI</name>
<dbReference type="Gene3D" id="3.40.50.720">
    <property type="entry name" value="NAD(P)-binding Rossmann-like Domain"/>
    <property type="match status" value="1"/>
</dbReference>
<proteinExistence type="predicted"/>
<dbReference type="EMBL" id="ML995481">
    <property type="protein sequence ID" value="KAF2143746.1"/>
    <property type="molecule type" value="Genomic_DNA"/>
</dbReference>
<dbReference type="GO" id="GO:0035925">
    <property type="term" value="F:mRNA 3'-UTR AU-rich region binding"/>
    <property type="evidence" value="ECO:0007669"/>
    <property type="project" value="TreeGrafter"/>
</dbReference>
<dbReference type="AlphaFoldDB" id="A0A6A6BIC0"/>
<dbReference type="PANTHER" id="PTHR48106">
    <property type="entry name" value="QUINONE OXIDOREDUCTASE PIG3-RELATED"/>
    <property type="match status" value="1"/>
</dbReference>
<dbReference type="PROSITE" id="PS01162">
    <property type="entry name" value="QOR_ZETA_CRYSTAL"/>
    <property type="match status" value="1"/>
</dbReference>
<dbReference type="PANTHER" id="PTHR48106:SF13">
    <property type="entry name" value="QUINONE OXIDOREDUCTASE-RELATED"/>
    <property type="match status" value="1"/>
</dbReference>
<dbReference type="InterPro" id="IPR013154">
    <property type="entry name" value="ADH-like_N"/>
</dbReference>
<dbReference type="GO" id="GO:0008270">
    <property type="term" value="F:zinc ion binding"/>
    <property type="evidence" value="ECO:0007669"/>
    <property type="project" value="InterPro"/>
</dbReference>
<dbReference type="InterPro" id="IPR020843">
    <property type="entry name" value="ER"/>
</dbReference>
<dbReference type="SUPFAM" id="SSF51735">
    <property type="entry name" value="NAD(P)-binding Rossmann-fold domains"/>
    <property type="match status" value="1"/>
</dbReference>
<dbReference type="InterPro" id="IPR013149">
    <property type="entry name" value="ADH-like_C"/>
</dbReference>
<dbReference type="RefSeq" id="XP_033399458.1">
    <property type="nucleotide sequence ID" value="XM_033540164.1"/>
</dbReference>
<dbReference type="Pfam" id="PF00107">
    <property type="entry name" value="ADH_zinc_N"/>
    <property type="match status" value="1"/>
</dbReference>
<gene>
    <name evidence="6" type="ORF">K452DRAFT_285779</name>
</gene>
<evidence type="ECO:0000259" key="5">
    <source>
        <dbReference type="SMART" id="SM00829"/>
    </source>
</evidence>
<dbReference type="SMART" id="SM00829">
    <property type="entry name" value="PKS_ER"/>
    <property type="match status" value="1"/>
</dbReference>
<dbReference type="InterPro" id="IPR011032">
    <property type="entry name" value="GroES-like_sf"/>
</dbReference>
<evidence type="ECO:0000256" key="3">
    <source>
        <dbReference type="ARBA" id="ARBA00043088"/>
    </source>
</evidence>
<dbReference type="InterPro" id="IPR036291">
    <property type="entry name" value="NAD(P)-bd_dom_sf"/>
</dbReference>
<reference evidence="6" key="1">
    <citation type="journal article" date="2020" name="Stud. Mycol.">
        <title>101 Dothideomycetes genomes: a test case for predicting lifestyles and emergence of pathogens.</title>
        <authorList>
            <person name="Haridas S."/>
            <person name="Albert R."/>
            <person name="Binder M."/>
            <person name="Bloem J."/>
            <person name="Labutti K."/>
            <person name="Salamov A."/>
            <person name="Andreopoulos B."/>
            <person name="Baker S."/>
            <person name="Barry K."/>
            <person name="Bills G."/>
            <person name="Bluhm B."/>
            <person name="Cannon C."/>
            <person name="Castanera R."/>
            <person name="Culley D."/>
            <person name="Daum C."/>
            <person name="Ezra D."/>
            <person name="Gonzalez J."/>
            <person name="Henrissat B."/>
            <person name="Kuo A."/>
            <person name="Liang C."/>
            <person name="Lipzen A."/>
            <person name="Lutzoni F."/>
            <person name="Magnuson J."/>
            <person name="Mondo S."/>
            <person name="Nolan M."/>
            <person name="Ohm R."/>
            <person name="Pangilinan J."/>
            <person name="Park H.-J."/>
            <person name="Ramirez L."/>
            <person name="Alfaro M."/>
            <person name="Sun H."/>
            <person name="Tritt A."/>
            <person name="Yoshinaga Y."/>
            <person name="Zwiers L.-H."/>
            <person name="Turgeon B."/>
            <person name="Goodwin S."/>
            <person name="Spatafora J."/>
            <person name="Crous P."/>
            <person name="Grigoriev I."/>
        </authorList>
    </citation>
    <scope>NUCLEOTIDE SEQUENCE</scope>
    <source>
        <strain evidence="6">CBS 121167</strain>
    </source>
</reference>
<evidence type="ECO:0000256" key="4">
    <source>
        <dbReference type="ARBA" id="ARBA00070796"/>
    </source>
</evidence>
<keyword evidence="2" id="KW-0560">Oxidoreductase</keyword>
<dbReference type="GO" id="GO:0005829">
    <property type="term" value="C:cytosol"/>
    <property type="evidence" value="ECO:0007669"/>
    <property type="project" value="TreeGrafter"/>
</dbReference>
<keyword evidence="1" id="KW-0521">NADP</keyword>
<dbReference type="SUPFAM" id="SSF50129">
    <property type="entry name" value="GroES-like"/>
    <property type="match status" value="1"/>
</dbReference>
<dbReference type="GO" id="GO:0003960">
    <property type="term" value="F:quinone reductase (NADPH) activity"/>
    <property type="evidence" value="ECO:0007669"/>
    <property type="project" value="InterPro"/>
</dbReference>
<evidence type="ECO:0000313" key="7">
    <source>
        <dbReference type="Proteomes" id="UP000799438"/>
    </source>
</evidence>
<dbReference type="GO" id="GO:0070402">
    <property type="term" value="F:NADPH binding"/>
    <property type="evidence" value="ECO:0007669"/>
    <property type="project" value="TreeGrafter"/>
</dbReference>
<dbReference type="CDD" id="cd05286">
    <property type="entry name" value="QOR2"/>
    <property type="match status" value="1"/>
</dbReference>
<feature type="domain" description="Enoyl reductase (ER)" evidence="5">
    <location>
        <begin position="19"/>
        <end position="330"/>
    </location>
</feature>
<evidence type="ECO:0000256" key="2">
    <source>
        <dbReference type="ARBA" id="ARBA00023002"/>
    </source>
</evidence>
<dbReference type="GeneID" id="54297660"/>